<feature type="domain" description="Calx-beta" evidence="7">
    <location>
        <begin position="725"/>
        <end position="789"/>
    </location>
</feature>
<dbReference type="InterPro" id="IPR051171">
    <property type="entry name" value="CaCA"/>
</dbReference>
<proteinExistence type="predicted"/>
<evidence type="ECO:0000256" key="4">
    <source>
        <dbReference type="ARBA" id="ARBA00023065"/>
    </source>
</evidence>
<protein>
    <recommendedName>
        <fullName evidence="7">Calx-beta domain-containing protein</fullName>
    </recommendedName>
</protein>
<feature type="signal peptide" evidence="6">
    <location>
        <begin position="1"/>
        <end position="23"/>
    </location>
</feature>
<evidence type="ECO:0000313" key="9">
    <source>
        <dbReference type="Proteomes" id="UP000066624"/>
    </source>
</evidence>
<dbReference type="PANTHER" id="PTHR11878">
    <property type="entry name" value="SODIUM/CALCIUM EXCHANGER"/>
    <property type="match status" value="1"/>
</dbReference>
<evidence type="ECO:0000256" key="6">
    <source>
        <dbReference type="SAM" id="SignalP"/>
    </source>
</evidence>
<evidence type="ECO:0000256" key="3">
    <source>
        <dbReference type="ARBA" id="ARBA00022837"/>
    </source>
</evidence>
<reference evidence="8 9" key="1">
    <citation type="submission" date="2015-07" db="EMBL/GenBank/DDBJ databases">
        <authorList>
            <person name="Noorani M."/>
        </authorList>
    </citation>
    <scope>NUCLEOTIDE SEQUENCE [LARGE SCALE GENOMIC DNA]</scope>
    <source>
        <strain evidence="8 9">KCTC 42284</strain>
    </source>
</reference>
<gene>
    <name evidence="8" type="ORF">WM2015_733</name>
</gene>
<dbReference type="Proteomes" id="UP000066624">
    <property type="component" value="Chromosome"/>
</dbReference>
<dbReference type="Gene3D" id="2.60.40.2030">
    <property type="match status" value="2"/>
</dbReference>
<dbReference type="SUPFAM" id="SSF141072">
    <property type="entry name" value="CalX-like"/>
    <property type="match status" value="2"/>
</dbReference>
<dbReference type="EMBL" id="CP012154">
    <property type="protein sequence ID" value="AKS41114.1"/>
    <property type="molecule type" value="Genomic_DNA"/>
</dbReference>
<organism evidence="8 9">
    <name type="scientific">Wenzhouxiangella marina</name>
    <dbReference type="NCBI Taxonomy" id="1579979"/>
    <lineage>
        <taxon>Bacteria</taxon>
        <taxon>Pseudomonadati</taxon>
        <taxon>Pseudomonadota</taxon>
        <taxon>Gammaproteobacteria</taxon>
        <taxon>Chromatiales</taxon>
        <taxon>Wenzhouxiangellaceae</taxon>
        <taxon>Wenzhouxiangella</taxon>
    </lineage>
</organism>
<evidence type="ECO:0000256" key="5">
    <source>
        <dbReference type="SAM" id="MobiDB-lite"/>
    </source>
</evidence>
<dbReference type="KEGG" id="wma:WM2015_733"/>
<dbReference type="InterPro" id="IPR038081">
    <property type="entry name" value="CalX-like_sf"/>
</dbReference>
<feature type="region of interest" description="Disordered" evidence="5">
    <location>
        <begin position="610"/>
        <end position="629"/>
    </location>
</feature>
<keyword evidence="9" id="KW-1185">Reference proteome</keyword>
<name>A0A0K0XTS4_9GAMM</name>
<feature type="chain" id="PRO_5005454394" description="Calx-beta domain-containing protein" evidence="6">
    <location>
        <begin position="24"/>
        <end position="1439"/>
    </location>
</feature>
<dbReference type="Pfam" id="PF03160">
    <property type="entry name" value="Calx-beta"/>
    <property type="match status" value="2"/>
</dbReference>
<dbReference type="OrthoDB" id="9815454at2"/>
<keyword evidence="1 6" id="KW-0732">Signal</keyword>
<dbReference type="GO" id="GO:0007154">
    <property type="term" value="P:cell communication"/>
    <property type="evidence" value="ECO:0007669"/>
    <property type="project" value="InterPro"/>
</dbReference>
<keyword evidence="4" id="KW-0406">Ion transport</keyword>
<sequence>MSKGFSFAAIILWALALSVPASAEVLPRLGDNAVITDSLAADETSFGGLSGLTPEVVALGPAGALPQNRRFAAAWIERVEQGGVTHEYVLAALVDGAGNVVTGPNRLGRYEFEQSVSNPSITVDERGFFTVIWSALEIVSNSDFTQDVYARTFSFNASATNQLCPSDGGGLQEPLVNPAALWSSEEVLPTTTGNAILQRPRLHIDADSAASGRTVILVADHRASPYWGLYALSTELFAGTPPADEVQRCEDPYAYLSRDPLTGYDVTTFVTGNAEAKVRGRVAINENNNRSVVVWRAQEGGIFGQRLTPSGQLEGGELTIVAPSANVQQSFHDPDVDYAVDGTFRVVWERHQYQIGGGNPAVSEILMSNFTEDGNATQEAVLVDQETAVNGRFIRSLRYPRVNASDLDGDFAVSYSRQQQTCPHDNENDFGNWFLSTSCAGDASDIVFGPNGGSCSLNLTYTNTSSTGSRCRARVNVVPFDEDTAFQGLQLSPDSPWAWDDFGSFVRAVTLQATPNDFSIEERCALITYSSPYSQRTRLVRQPCQNGSGIPCRSCEEQAQELGIVLPTDELPPETASVDRSDETTGLPPTNDVDVRLRWFEAGYERDSATPVPPVTVNSHPRSNGSTSLALSRSGEMMLAWMAVNVPVLDAEGVMVGVEAQPLVVQSLESPVELSINDVGILEGPLGRATANFTVSASKPYPYLPTDCADDGDPMTPLPSTPQPSVTLLTANDTATFQSGDYERTTRTLTFADQCDPEQEWQSQLAFSVPVTDDLVYEDTESFFVDMFDETNAIVVRRQGIGAIVDNDPPAVVQPPSEQVFICEDGSLPSTAGSPPGGPLVYSCDENAEATGFVEIPVELSVVQEVEGSVEFTTVNGVSFGTIGGAESGLQNDYEPVIGELQFLPGNDRAFLSIDLVDDGFAELQEQFFVELTGSTNLTLPEGATPEETLAARRITVNIIDNDTCSTPPQWVLADGDGTPGAAPPRLPQAGTEEERTGYFCVINDAVGGFGECPWATRLDIDPDDFDAIWLERKDIPFSPPEDYPSPPSQQEIDEGVAACAQVAGATGAIRYRAISDNLPTENNEQPASRSERIIFANGDPATVPRTIEQAGSGACSATITPAVISVLPVGGEVTLDVDFGGVPGCEFNQWTAEVIQGAPWLSIDEVSSGAGNGTVSVSIQPFVLDQTPVGGAEPPRRGRLTIASIQVPVEQEAPLFDHFDDGIPPSSSAWFYTEPSAWSEPLDGTQPGNGTHLIADTDSIARLIADPIFAGCSRCLLESSVRFDQFSKGRITIYLWWQGEDDHLRLTVDEFRDEWTLTQRVDGTDHELRRYLSDVQVGIEYAVRIEFRNEQSGPLILVDVSGQGMCTTPQAGPNVCLPYDADPDPDPIAVDYVIGSGTVGLEVEATRASFNLLRVIRADGETPVLHRLFNDRFEVPSN</sequence>
<dbReference type="PANTHER" id="PTHR11878:SF65">
    <property type="entry name" value="NA_CA-EXCHANGE PROTEIN, ISOFORM G"/>
    <property type="match status" value="1"/>
</dbReference>
<evidence type="ECO:0000256" key="2">
    <source>
        <dbReference type="ARBA" id="ARBA00022737"/>
    </source>
</evidence>
<keyword evidence="3" id="KW-0106">Calcium</keyword>
<dbReference type="PATRIC" id="fig|1579979.3.peg.747"/>
<dbReference type="STRING" id="1579979.WM2015_733"/>
<keyword evidence="2" id="KW-0677">Repeat</keyword>
<accession>A0A0K0XTS4</accession>
<keyword evidence="4" id="KW-0813">Transport</keyword>
<evidence type="ECO:0000313" key="8">
    <source>
        <dbReference type="EMBL" id="AKS41114.1"/>
    </source>
</evidence>
<feature type="domain" description="Calx-beta" evidence="7">
    <location>
        <begin position="848"/>
        <end position="962"/>
    </location>
</feature>
<evidence type="ECO:0000259" key="7">
    <source>
        <dbReference type="Pfam" id="PF03160"/>
    </source>
</evidence>
<feature type="compositionally biased region" description="Polar residues" evidence="5">
    <location>
        <begin position="616"/>
        <end position="629"/>
    </location>
</feature>
<dbReference type="GO" id="GO:0016020">
    <property type="term" value="C:membrane"/>
    <property type="evidence" value="ECO:0007669"/>
    <property type="project" value="InterPro"/>
</dbReference>
<evidence type="ECO:0000256" key="1">
    <source>
        <dbReference type="ARBA" id="ARBA00022729"/>
    </source>
</evidence>
<dbReference type="GO" id="GO:0030001">
    <property type="term" value="P:metal ion transport"/>
    <property type="evidence" value="ECO:0007669"/>
    <property type="project" value="TreeGrafter"/>
</dbReference>
<dbReference type="InterPro" id="IPR003644">
    <property type="entry name" value="Calx_beta"/>
</dbReference>
<feature type="region of interest" description="Disordered" evidence="5">
    <location>
        <begin position="570"/>
        <end position="591"/>
    </location>
</feature>